<protein>
    <submittedName>
        <fullName evidence="7">CRISPR-associated endoribonuclease Cas6</fullName>
    </submittedName>
</protein>
<dbReference type="GO" id="GO:0051607">
    <property type="term" value="P:defense response to virus"/>
    <property type="evidence" value="ECO:0007669"/>
    <property type="project" value="UniProtKB-KW"/>
</dbReference>
<dbReference type="Gene3D" id="3.30.70.1900">
    <property type="match status" value="1"/>
</dbReference>
<dbReference type="Pfam" id="PF19308">
    <property type="entry name" value="CRISPR_Cas6_N"/>
    <property type="match status" value="1"/>
</dbReference>
<comment type="caution">
    <text evidence="7">The sequence shown here is derived from an EMBL/GenBank/DDBJ whole genome shotgun (WGS) entry which is preliminary data.</text>
</comment>
<evidence type="ECO:0000313" key="8">
    <source>
        <dbReference type="Proteomes" id="UP000297713"/>
    </source>
</evidence>
<name>A0A4Y8PB05_9BACT</name>
<dbReference type="GO" id="GO:0016788">
    <property type="term" value="F:hydrolase activity, acting on ester bonds"/>
    <property type="evidence" value="ECO:0007669"/>
    <property type="project" value="InterPro"/>
</dbReference>
<dbReference type="GO" id="GO:0004519">
    <property type="term" value="F:endonuclease activity"/>
    <property type="evidence" value="ECO:0007669"/>
    <property type="project" value="UniProtKB-KW"/>
</dbReference>
<keyword evidence="8" id="KW-1185">Reference proteome</keyword>
<evidence type="ECO:0000259" key="5">
    <source>
        <dbReference type="Pfam" id="PF10040"/>
    </source>
</evidence>
<dbReference type="EMBL" id="LXQC01000147">
    <property type="protein sequence ID" value="TFE67812.1"/>
    <property type="molecule type" value="Genomic_DNA"/>
</dbReference>
<dbReference type="InterPro" id="IPR019267">
    <property type="entry name" value="CRISPR-assoc_Cas6_C"/>
</dbReference>
<dbReference type="CDD" id="cd21141">
    <property type="entry name" value="Cas6_III-like"/>
    <property type="match status" value="1"/>
</dbReference>
<evidence type="ECO:0000256" key="2">
    <source>
        <dbReference type="ARBA" id="ARBA00022759"/>
    </source>
</evidence>
<keyword evidence="1" id="KW-0540">Nuclease</keyword>
<accession>A0A4Y8PB05</accession>
<keyword evidence="4" id="KW-0051">Antiviral defense</keyword>
<dbReference type="InterPro" id="IPR010156">
    <property type="entry name" value="CRISPR-assoc_prot_Cas6"/>
</dbReference>
<dbReference type="InterPro" id="IPR045747">
    <property type="entry name" value="CRISPR-assoc_prot_Cas6_N_sf"/>
</dbReference>
<feature type="domain" description="CRISPR-associated protein Cas6-like N-terminal" evidence="6">
    <location>
        <begin position="1"/>
        <end position="148"/>
    </location>
</feature>
<evidence type="ECO:0000313" key="7">
    <source>
        <dbReference type="EMBL" id="TFE67812.1"/>
    </source>
</evidence>
<evidence type="ECO:0000259" key="6">
    <source>
        <dbReference type="Pfam" id="PF19308"/>
    </source>
</evidence>
<evidence type="ECO:0000256" key="4">
    <source>
        <dbReference type="ARBA" id="ARBA00023118"/>
    </source>
</evidence>
<dbReference type="Gene3D" id="3.30.70.1890">
    <property type="match status" value="1"/>
</dbReference>
<feature type="domain" description="CRISPR-associated protein Cas6 C-terminal" evidence="5">
    <location>
        <begin position="158"/>
        <end position="273"/>
    </location>
</feature>
<evidence type="ECO:0000256" key="1">
    <source>
        <dbReference type="ARBA" id="ARBA00022722"/>
    </source>
</evidence>
<dbReference type="RefSeq" id="WP_134440368.1">
    <property type="nucleotide sequence ID" value="NZ_LXQC01000147.1"/>
</dbReference>
<gene>
    <name evidence="7" type="ORF">A7Q10_09030</name>
</gene>
<reference evidence="7 8" key="1">
    <citation type="submission" date="2016-05" db="EMBL/GenBank/DDBJ databases">
        <title>Diversity and Homogeneity among Thermoacidophilic Verrucomicrobia Methanotrophs Linked with Geographical Origin.</title>
        <authorList>
            <person name="Erikstad H.-A."/>
            <person name="Smestad N.B."/>
            <person name="Ceballos R.M."/>
            <person name="Birkeland N.-K."/>
        </authorList>
    </citation>
    <scope>NUCLEOTIDE SEQUENCE [LARGE SCALE GENOMIC DNA]</scope>
    <source>
        <strain evidence="7 8">Phi</strain>
    </source>
</reference>
<evidence type="ECO:0000256" key="3">
    <source>
        <dbReference type="ARBA" id="ARBA00022801"/>
    </source>
</evidence>
<proteinExistence type="predicted"/>
<dbReference type="InterPro" id="IPR045648">
    <property type="entry name" value="CRISPR-assoc_Cas6-like_N"/>
</dbReference>
<keyword evidence="2" id="KW-0255">Endonuclease</keyword>
<dbReference type="OrthoDB" id="3469084at2"/>
<organism evidence="7 8">
    <name type="scientific">Methylacidiphilum caldifontis</name>
    <dbReference type="NCBI Taxonomy" id="2795386"/>
    <lineage>
        <taxon>Bacteria</taxon>
        <taxon>Pseudomonadati</taxon>
        <taxon>Verrucomicrobiota</taxon>
        <taxon>Methylacidiphilae</taxon>
        <taxon>Methylacidiphilales</taxon>
        <taxon>Methylacidiphilaceae</taxon>
        <taxon>Methylacidiphilum (ex Ratnadevi et al. 2023)</taxon>
    </lineage>
</organism>
<dbReference type="Proteomes" id="UP000297713">
    <property type="component" value="Unassembled WGS sequence"/>
</dbReference>
<dbReference type="AlphaFoldDB" id="A0A4Y8PB05"/>
<sequence length="279" mass="32076">MPYAITLKCYIKSSNSEEVSGNLLHAAFFNILAEGNEEISRKLHSEEGRKAFTISPLFYKEHMTFNHLFLDKSDSKTNEQRLKAGDQVWFRVTLLDDTVFPAFSLRFLENPNTKIRLGLVELLVKEVTVSGGKKDRWNGFSDYKKLYDTAQPLDEIILQFATPTSFKQGDTIMLFPLPDLIFKGYIEKWNKYSGIVINDSLLDKIKESFILSQYFLKTLPFLEGRAMTPGFIGQCKFKTKNRDKEFLKNVNLLADFSFFAGTGRKTTHGMGMTRRLISR</sequence>
<dbReference type="NCBIfam" id="TIGR01877">
    <property type="entry name" value="cas_cas6"/>
    <property type="match status" value="1"/>
</dbReference>
<keyword evidence="3" id="KW-0378">Hydrolase</keyword>
<dbReference type="Pfam" id="PF10040">
    <property type="entry name" value="CRISPR_Cas6"/>
    <property type="match status" value="1"/>
</dbReference>